<evidence type="ECO:0000313" key="9">
    <source>
        <dbReference type="WBParaSite" id="SMRG1_78270.2"/>
    </source>
</evidence>
<evidence type="ECO:0008006" key="10">
    <source>
        <dbReference type="Google" id="ProtNLM"/>
    </source>
</evidence>
<feature type="region of interest" description="Disordered" evidence="6">
    <location>
        <begin position="534"/>
        <end position="557"/>
    </location>
</feature>
<protein>
    <recommendedName>
        <fullName evidence="10">Serine incorporator 5</fullName>
    </recommendedName>
</protein>
<feature type="transmembrane region" description="Helical" evidence="7">
    <location>
        <begin position="794"/>
        <end position="813"/>
    </location>
</feature>
<organism evidence="8 9">
    <name type="scientific">Schistosoma margrebowiei</name>
    <dbReference type="NCBI Taxonomy" id="48269"/>
    <lineage>
        <taxon>Eukaryota</taxon>
        <taxon>Metazoa</taxon>
        <taxon>Spiralia</taxon>
        <taxon>Lophotrochozoa</taxon>
        <taxon>Platyhelminthes</taxon>
        <taxon>Trematoda</taxon>
        <taxon>Digenea</taxon>
        <taxon>Strigeidida</taxon>
        <taxon>Schistosomatoidea</taxon>
        <taxon>Schistosomatidae</taxon>
        <taxon>Schistosoma</taxon>
    </lineage>
</organism>
<sequence>MGCLRRTLECGFGAYPCFLCCVKNSRESTTTRLTYTLILVIITFISIASHEGGVLSSLYLRHRDNFERFCSQIGAGEGCYRIIGYIGVYRICLSLFTFHILMTFLTIAVSSSQTFRGKIHNGYWLWKVFFIVSVWITAYFFPYLETLTRVWMIMGIVGGILFVYVQHITLIDFAYEINGNWHNKSKTSIFYTLAIYIATLSLYAVAICAYTAFVLFYGLPRQCTLNLTVTGINAGLTLLFAICSAFSTILRKGQMWLPGAITSAFVAFLTWSALGSQPRILSSNFPWQKQTVKKMNDVQQQERNLTIHPLVVVADQLNRLLSDQFTQTTNQVKTSPTLTSESKPNITDSMVLINECLPGGVNKISEHLGKDIVTLLGITVVISGFVYSSFRASMQARRLGIRTRRERLKAVLPPIHENSQFNESPLQSSNNNKPNQSSNPVVTNDLNKSPIRLMNYKDVKRQEHGGVKNTKDKLSSSHNNDVTNTNHNVTTTFTPTTTTGKSTLRLASSEPDLTITMRNYSRQRGDIRDLDWSIINNDSNKNNKTSKHKTDKRSREHSLTSLNNRIGYLRHKKLKQSKSQLKSINVLNNSKMNDLHGNNSLLIFGEDEDNDNSILKEIKPSSKLYFRKKIKKTWRGTCRLNSHEKRIVNDLYLFSADSLPEKVGPNIYLSVSPTTNNPIPMLANVVRRSPLSNKYYPQPLNLSTNLSSSQQQQKQQHSPHDDIECSALTSPNHLRYRQARWASEIALNKRTSGLFNIEPGLVNSLSFLGTMLNTAAPRDGYTTYNEAIASVYSYPWFHFIYALATLYLMTQLTNWYNPQISRVDTLSESWANMWMKLASSWLALILYAWTIACPRLCIGRKLGAVPFTPRTPRAKVSQTMPIV</sequence>
<evidence type="ECO:0000256" key="3">
    <source>
        <dbReference type="ARBA" id="ARBA00022692"/>
    </source>
</evidence>
<comment type="similarity">
    <text evidence="2">Belongs to the TDE1 family.</text>
</comment>
<feature type="transmembrane region" description="Helical" evidence="7">
    <location>
        <begin position="225"/>
        <end position="249"/>
    </location>
</feature>
<keyword evidence="4 7" id="KW-1133">Transmembrane helix</keyword>
<evidence type="ECO:0000256" key="6">
    <source>
        <dbReference type="SAM" id="MobiDB-lite"/>
    </source>
</evidence>
<feature type="transmembrane region" description="Helical" evidence="7">
    <location>
        <begin position="88"/>
        <end position="111"/>
    </location>
</feature>
<reference evidence="9" key="1">
    <citation type="submission" date="2023-11" db="UniProtKB">
        <authorList>
            <consortium name="WormBaseParasite"/>
        </authorList>
    </citation>
    <scope>IDENTIFICATION</scope>
</reference>
<dbReference type="GO" id="GO:0016020">
    <property type="term" value="C:membrane"/>
    <property type="evidence" value="ECO:0007669"/>
    <property type="project" value="UniProtKB-SubCell"/>
</dbReference>
<evidence type="ECO:0000256" key="5">
    <source>
        <dbReference type="ARBA" id="ARBA00023136"/>
    </source>
</evidence>
<feature type="transmembrane region" description="Helical" evidence="7">
    <location>
        <begin position="150"/>
        <end position="177"/>
    </location>
</feature>
<feature type="transmembrane region" description="Helical" evidence="7">
    <location>
        <begin position="123"/>
        <end position="144"/>
    </location>
</feature>
<feature type="transmembrane region" description="Helical" evidence="7">
    <location>
        <begin position="256"/>
        <end position="274"/>
    </location>
</feature>
<feature type="region of interest" description="Disordered" evidence="6">
    <location>
        <begin position="702"/>
        <end position="724"/>
    </location>
</feature>
<dbReference type="Proteomes" id="UP000050790">
    <property type="component" value="Unassembled WGS sequence"/>
</dbReference>
<feature type="transmembrane region" description="Helical" evidence="7">
    <location>
        <begin position="372"/>
        <end position="390"/>
    </location>
</feature>
<feature type="transmembrane region" description="Helical" evidence="7">
    <location>
        <begin position="833"/>
        <end position="852"/>
    </location>
</feature>
<evidence type="ECO:0000256" key="7">
    <source>
        <dbReference type="SAM" id="Phobius"/>
    </source>
</evidence>
<dbReference type="Pfam" id="PF03348">
    <property type="entry name" value="Serinc"/>
    <property type="match status" value="2"/>
</dbReference>
<evidence type="ECO:0000256" key="1">
    <source>
        <dbReference type="ARBA" id="ARBA00004141"/>
    </source>
</evidence>
<dbReference type="PANTHER" id="PTHR10383:SF9">
    <property type="entry name" value="SERINE INCORPORATOR, ISOFORM F"/>
    <property type="match status" value="1"/>
</dbReference>
<feature type="transmembrane region" description="Helical" evidence="7">
    <location>
        <begin position="33"/>
        <end position="50"/>
    </location>
</feature>
<evidence type="ECO:0000313" key="8">
    <source>
        <dbReference type="Proteomes" id="UP000050790"/>
    </source>
</evidence>
<proteinExistence type="inferred from homology"/>
<evidence type="ECO:0000256" key="4">
    <source>
        <dbReference type="ARBA" id="ARBA00022989"/>
    </source>
</evidence>
<comment type="subcellular location">
    <subcellularLocation>
        <location evidence="1">Membrane</location>
        <topology evidence="1">Multi-pass membrane protein</topology>
    </subcellularLocation>
</comment>
<dbReference type="PANTHER" id="PTHR10383">
    <property type="entry name" value="SERINE INCORPORATOR"/>
    <property type="match status" value="1"/>
</dbReference>
<evidence type="ECO:0000256" key="2">
    <source>
        <dbReference type="ARBA" id="ARBA00006665"/>
    </source>
</evidence>
<feature type="compositionally biased region" description="Low complexity" evidence="6">
    <location>
        <begin position="702"/>
        <end position="716"/>
    </location>
</feature>
<feature type="transmembrane region" description="Helical" evidence="7">
    <location>
        <begin position="189"/>
        <end position="219"/>
    </location>
</feature>
<feature type="compositionally biased region" description="Low complexity" evidence="6">
    <location>
        <begin position="479"/>
        <end position="499"/>
    </location>
</feature>
<dbReference type="AlphaFoldDB" id="A0AA85AEH6"/>
<name>A0AA85AEH6_9TREM</name>
<dbReference type="WBParaSite" id="SMRG1_78270.2">
    <property type="protein sequence ID" value="SMRG1_78270.2"/>
    <property type="gene ID" value="SMRG1_78270"/>
</dbReference>
<feature type="compositionally biased region" description="Basic and acidic residues" evidence="6">
    <location>
        <begin position="455"/>
        <end position="475"/>
    </location>
</feature>
<feature type="compositionally biased region" description="Low complexity" evidence="6">
    <location>
        <begin position="424"/>
        <end position="440"/>
    </location>
</feature>
<keyword evidence="3 7" id="KW-0812">Transmembrane</keyword>
<accession>A0AA85AEH6</accession>
<dbReference type="InterPro" id="IPR005016">
    <property type="entry name" value="TDE1/TMS"/>
</dbReference>
<keyword evidence="5 7" id="KW-0472">Membrane</keyword>
<feature type="region of interest" description="Disordered" evidence="6">
    <location>
        <begin position="412"/>
        <end position="502"/>
    </location>
</feature>